<keyword evidence="5" id="KW-1185">Reference proteome</keyword>
<gene>
    <name evidence="3" type="primary">cheD</name>
    <name evidence="4" type="ORF">BZG74_07100</name>
</gene>
<dbReference type="CDD" id="cd16352">
    <property type="entry name" value="CheD"/>
    <property type="match status" value="1"/>
</dbReference>
<sequence>MGVEQKPFIIHVGELVFGKGRRRIKTLLGSCVAITLWHPLHRYGGMCHFALAKKPATATVAQTLDARYADDCIKLFRKLAEERGTELSEYQACIYGGGNMLSSSRLRTDSAFSEVDSSPIGDANAAQAFALLVAEGVAIKEADVGEQGYRKVCFDPRSGQAEVEFSLVSSVKL</sequence>
<dbReference type="InterPro" id="IPR005659">
    <property type="entry name" value="Chemorcpt_Glu_NH3ase_CheD"/>
</dbReference>
<evidence type="ECO:0000256" key="3">
    <source>
        <dbReference type="HAMAP-Rule" id="MF_01440"/>
    </source>
</evidence>
<dbReference type="Pfam" id="PF03975">
    <property type="entry name" value="CheD"/>
    <property type="match status" value="1"/>
</dbReference>
<dbReference type="Proteomes" id="UP000188627">
    <property type="component" value="Unassembled WGS sequence"/>
</dbReference>
<dbReference type="RefSeq" id="WP_077771971.1">
    <property type="nucleotide sequence ID" value="NZ_MUFC01000005.1"/>
</dbReference>
<keyword evidence="2 3" id="KW-0378">Hydrolase</keyword>
<dbReference type="PANTHER" id="PTHR35147:SF3">
    <property type="entry name" value="CHEMORECEPTOR GLUTAMINE DEAMIDASE CHED 1-RELATED"/>
    <property type="match status" value="1"/>
</dbReference>
<dbReference type="InterPro" id="IPR011324">
    <property type="entry name" value="Cytotoxic_necrot_fac-like_cat"/>
</dbReference>
<organism evidence="4 5">
    <name type="scientific">Salinivibrio sharmensis</name>
    <dbReference type="NCBI Taxonomy" id="390883"/>
    <lineage>
        <taxon>Bacteria</taxon>
        <taxon>Pseudomonadati</taxon>
        <taxon>Pseudomonadota</taxon>
        <taxon>Gammaproteobacteria</taxon>
        <taxon>Vibrionales</taxon>
        <taxon>Vibrionaceae</taxon>
        <taxon>Salinivibrio</taxon>
    </lineage>
</organism>
<dbReference type="PANTHER" id="PTHR35147">
    <property type="entry name" value="CHEMORECEPTOR GLUTAMINE DEAMIDASE CHED-RELATED"/>
    <property type="match status" value="1"/>
</dbReference>
<comment type="caution">
    <text evidence="4">The sequence shown here is derived from an EMBL/GenBank/DDBJ whole genome shotgun (WGS) entry which is preliminary data.</text>
</comment>
<dbReference type="EMBL" id="MUFC01000005">
    <property type="protein sequence ID" value="OOE89005.1"/>
    <property type="molecule type" value="Genomic_DNA"/>
</dbReference>
<dbReference type="InterPro" id="IPR038592">
    <property type="entry name" value="CheD-like_sf"/>
</dbReference>
<dbReference type="HAMAP" id="MF_01440">
    <property type="entry name" value="CheD"/>
    <property type="match status" value="1"/>
</dbReference>
<dbReference type="SUPFAM" id="SSF64438">
    <property type="entry name" value="CNF1/YfiH-like putative cysteine hydrolases"/>
    <property type="match status" value="1"/>
</dbReference>
<comment type="similarity">
    <text evidence="3">Belongs to the CheD family.</text>
</comment>
<evidence type="ECO:0000256" key="2">
    <source>
        <dbReference type="ARBA" id="ARBA00022801"/>
    </source>
</evidence>
<name>A0ABX3KHZ2_9GAMM</name>
<dbReference type="EC" id="3.5.1.44" evidence="3"/>
<accession>A0ABX3KHZ2</accession>
<evidence type="ECO:0000313" key="5">
    <source>
        <dbReference type="Proteomes" id="UP000188627"/>
    </source>
</evidence>
<keyword evidence="1 3" id="KW-0145">Chemotaxis</keyword>
<proteinExistence type="inferred from homology"/>
<reference evidence="5" key="1">
    <citation type="submission" date="2017-01" db="EMBL/GenBank/DDBJ databases">
        <title>Draft genome of the species Salinivibrio sharmensis.</title>
        <authorList>
            <person name="Lopez-Hermoso C."/>
            <person name="De La Haba R."/>
            <person name="Sanchez-Porro C."/>
            <person name="Ventosa A."/>
        </authorList>
    </citation>
    <scope>NUCLEOTIDE SEQUENCE [LARGE SCALE GENOMIC DNA]</scope>
    <source>
        <strain evidence="5">CBH463</strain>
    </source>
</reference>
<protein>
    <recommendedName>
        <fullName evidence="3">Probable chemoreceptor glutamine deamidase CheD</fullName>
        <ecNumber evidence="3">3.5.1.44</ecNumber>
    </recommendedName>
</protein>
<comment type="function">
    <text evidence="3">Probably deamidates glutamine residues to glutamate on methyl-accepting chemotaxis receptors (MCPs), playing an important role in chemotaxis.</text>
</comment>
<evidence type="ECO:0000313" key="4">
    <source>
        <dbReference type="EMBL" id="OOE89005.1"/>
    </source>
</evidence>
<evidence type="ECO:0000256" key="1">
    <source>
        <dbReference type="ARBA" id="ARBA00022500"/>
    </source>
</evidence>
<comment type="catalytic activity">
    <reaction evidence="3">
        <text>L-glutaminyl-[protein] + H2O = L-glutamyl-[protein] + NH4(+)</text>
        <dbReference type="Rhea" id="RHEA:16441"/>
        <dbReference type="Rhea" id="RHEA-COMP:10207"/>
        <dbReference type="Rhea" id="RHEA-COMP:10208"/>
        <dbReference type="ChEBI" id="CHEBI:15377"/>
        <dbReference type="ChEBI" id="CHEBI:28938"/>
        <dbReference type="ChEBI" id="CHEBI:29973"/>
        <dbReference type="ChEBI" id="CHEBI:30011"/>
        <dbReference type="EC" id="3.5.1.44"/>
    </reaction>
</comment>
<dbReference type="Gene3D" id="3.30.1330.200">
    <property type="match status" value="1"/>
</dbReference>